<keyword evidence="3" id="KW-1185">Reference proteome</keyword>
<keyword evidence="1" id="KW-1133">Transmembrane helix</keyword>
<dbReference type="RefSeq" id="WP_238722922.1">
    <property type="nucleotide sequence ID" value="NZ_JAHQCW010000044.1"/>
</dbReference>
<proteinExistence type="predicted"/>
<feature type="transmembrane region" description="Helical" evidence="1">
    <location>
        <begin position="82"/>
        <end position="103"/>
    </location>
</feature>
<evidence type="ECO:0000256" key="1">
    <source>
        <dbReference type="SAM" id="Phobius"/>
    </source>
</evidence>
<accession>A0A949K2B8</accession>
<comment type="caution">
    <text evidence="2">The sequence shown here is derived from an EMBL/GenBank/DDBJ whole genome shotgun (WGS) entry which is preliminary data.</text>
</comment>
<feature type="transmembrane region" description="Helical" evidence="1">
    <location>
        <begin position="211"/>
        <end position="232"/>
    </location>
</feature>
<gene>
    <name evidence="2" type="ORF">KTH89_20470</name>
</gene>
<organism evidence="2 3">
    <name type="scientific">Diplocloster agilis</name>
    <dbReference type="NCBI Taxonomy" id="2850323"/>
    <lineage>
        <taxon>Bacteria</taxon>
        <taxon>Bacillati</taxon>
        <taxon>Bacillota</taxon>
        <taxon>Clostridia</taxon>
        <taxon>Lachnospirales</taxon>
        <taxon>Lachnospiraceae</taxon>
        <taxon>Diplocloster</taxon>
    </lineage>
</organism>
<feature type="transmembrane region" description="Helical" evidence="1">
    <location>
        <begin position="124"/>
        <end position="151"/>
    </location>
</feature>
<feature type="transmembrane region" description="Helical" evidence="1">
    <location>
        <begin position="186"/>
        <end position="205"/>
    </location>
</feature>
<dbReference type="AlphaFoldDB" id="A0A949K2B8"/>
<dbReference type="EMBL" id="JAHQCW010000044">
    <property type="protein sequence ID" value="MBU9738914.1"/>
    <property type="molecule type" value="Genomic_DNA"/>
</dbReference>
<dbReference type="Proteomes" id="UP000712157">
    <property type="component" value="Unassembled WGS sequence"/>
</dbReference>
<protein>
    <submittedName>
        <fullName evidence="2">Uncharacterized protein</fullName>
    </submittedName>
</protein>
<sequence>MNDFENIRFPSGEEKDRSIRMILEQGIPRPKRMAADLWETAGRIGFKNLFFGVGDCMFLALLLGGLLWAGCFAVMAGGRGQLSVLLFLASPFLYALLHLLSIWKEIMVGTYETLMVCRCSLHQLMVLRMLVFGGLAVIVLVGTSTGVGWLLKGSPSVLNLLGISFSALFLFAAASAAAEWKWRAPGAYLVVPAGWILLSLVLLILGERAEAFLRSIPDAVFWIAAACGAVFYGRTLKHYYFDPKEGAIAHVVR</sequence>
<keyword evidence="1" id="KW-0812">Transmembrane</keyword>
<feature type="transmembrane region" description="Helical" evidence="1">
    <location>
        <begin position="49"/>
        <end position="76"/>
    </location>
</feature>
<reference evidence="2" key="1">
    <citation type="submission" date="2021-06" db="EMBL/GenBank/DDBJ databases">
        <title>Description of novel taxa of the family Lachnospiraceae.</title>
        <authorList>
            <person name="Chaplin A.V."/>
            <person name="Sokolova S.R."/>
            <person name="Pikina A.P."/>
            <person name="Korzhanova M."/>
            <person name="Belova V."/>
            <person name="Korostin D."/>
            <person name="Efimov B.A."/>
        </authorList>
    </citation>
    <scope>NUCLEOTIDE SEQUENCE</scope>
    <source>
        <strain evidence="2">ASD5720</strain>
    </source>
</reference>
<name>A0A949K2B8_9FIRM</name>
<evidence type="ECO:0000313" key="2">
    <source>
        <dbReference type="EMBL" id="MBU9738914.1"/>
    </source>
</evidence>
<evidence type="ECO:0000313" key="3">
    <source>
        <dbReference type="Proteomes" id="UP000712157"/>
    </source>
</evidence>
<feature type="transmembrane region" description="Helical" evidence="1">
    <location>
        <begin position="157"/>
        <end position="174"/>
    </location>
</feature>
<keyword evidence="1" id="KW-0472">Membrane</keyword>